<dbReference type="PANTHER" id="PTHR11635:SF152">
    <property type="entry name" value="CAMP-DEPENDENT PROTEIN KINASE TYPE I REGULATORY SUBUNIT-RELATED"/>
    <property type="match status" value="1"/>
</dbReference>
<comment type="cofactor">
    <cofactor evidence="1">
        <name>Mg(2+)</name>
        <dbReference type="ChEBI" id="CHEBI:18420"/>
    </cofactor>
</comment>
<feature type="region of interest" description="Disordered" evidence="10">
    <location>
        <begin position="708"/>
        <end position="728"/>
    </location>
</feature>
<evidence type="ECO:0000313" key="13">
    <source>
        <dbReference type="EMBL" id="VFT88898.1"/>
    </source>
</evidence>
<dbReference type="InterPro" id="IPR018490">
    <property type="entry name" value="cNMP-bd_dom_sf"/>
</dbReference>
<dbReference type="InterPro" id="IPR000595">
    <property type="entry name" value="cNMP-bd_dom"/>
</dbReference>
<dbReference type="GO" id="GO:0046872">
    <property type="term" value="F:metal ion binding"/>
    <property type="evidence" value="ECO:0007669"/>
    <property type="project" value="UniProtKB-KW"/>
</dbReference>
<keyword evidence="3" id="KW-0963">Cytoplasm</keyword>
<organism evidence="13 14">
    <name type="scientific">Aphanomyces stellatus</name>
    <dbReference type="NCBI Taxonomy" id="120398"/>
    <lineage>
        <taxon>Eukaryota</taxon>
        <taxon>Sar</taxon>
        <taxon>Stramenopiles</taxon>
        <taxon>Oomycota</taxon>
        <taxon>Saprolegniomycetes</taxon>
        <taxon>Saprolegniales</taxon>
        <taxon>Verrucalvaceae</taxon>
        <taxon>Aphanomyces</taxon>
    </lineage>
</organism>
<keyword evidence="7" id="KW-0378">Hydrolase</keyword>
<feature type="domain" description="Cyclic nucleotide-binding" evidence="11">
    <location>
        <begin position="506"/>
        <end position="623"/>
    </location>
</feature>
<evidence type="ECO:0000256" key="2">
    <source>
        <dbReference type="ARBA" id="ARBA00004496"/>
    </source>
</evidence>
<evidence type="ECO:0000256" key="10">
    <source>
        <dbReference type="SAM" id="MobiDB-lite"/>
    </source>
</evidence>
<evidence type="ECO:0000256" key="5">
    <source>
        <dbReference type="ARBA" id="ARBA00022737"/>
    </source>
</evidence>
<dbReference type="SUPFAM" id="SSF56281">
    <property type="entry name" value="Metallo-hydrolase/oxidoreductase"/>
    <property type="match status" value="1"/>
</dbReference>
<evidence type="ECO:0000256" key="6">
    <source>
        <dbReference type="ARBA" id="ARBA00022741"/>
    </source>
</evidence>
<evidence type="ECO:0000256" key="7">
    <source>
        <dbReference type="ARBA" id="ARBA00022801"/>
    </source>
</evidence>
<dbReference type="AlphaFoldDB" id="A0A485KV47"/>
<comment type="similarity">
    <text evidence="9">Belongs to the metallo-beta-lactamase superfamily. cNMP phosphodiesterase family.</text>
</comment>
<keyword evidence="6" id="KW-0547">Nucleotide-binding</keyword>
<name>A0A485KV47_9STRA</name>
<evidence type="ECO:0000256" key="3">
    <source>
        <dbReference type="ARBA" id="ARBA00022490"/>
    </source>
</evidence>
<dbReference type="Gene3D" id="3.60.15.10">
    <property type="entry name" value="Ribonuclease Z/Hydroxyacylglutathione hydrolase-like"/>
    <property type="match status" value="1"/>
</dbReference>
<keyword evidence="14" id="KW-1185">Reference proteome</keyword>
<evidence type="ECO:0000256" key="4">
    <source>
        <dbReference type="ARBA" id="ARBA00022723"/>
    </source>
</evidence>
<keyword evidence="8" id="KW-0460">Magnesium</keyword>
<proteinExistence type="inferred from homology"/>
<evidence type="ECO:0000259" key="11">
    <source>
        <dbReference type="PROSITE" id="PS50042"/>
    </source>
</evidence>
<dbReference type="CDD" id="cd00038">
    <property type="entry name" value="CAP_ED"/>
    <property type="match status" value="1"/>
</dbReference>
<dbReference type="InterPro" id="IPR036866">
    <property type="entry name" value="RibonucZ/Hydroxyglut_hydro"/>
</dbReference>
<dbReference type="InterPro" id="IPR001279">
    <property type="entry name" value="Metallo-B-lactamas"/>
</dbReference>
<evidence type="ECO:0000256" key="9">
    <source>
        <dbReference type="ARBA" id="ARBA00061002"/>
    </source>
</evidence>
<dbReference type="GO" id="GO:0030552">
    <property type="term" value="F:cAMP binding"/>
    <property type="evidence" value="ECO:0007669"/>
    <property type="project" value="TreeGrafter"/>
</dbReference>
<comment type="subcellular location">
    <subcellularLocation>
        <location evidence="2">Cytoplasm</location>
    </subcellularLocation>
</comment>
<dbReference type="GO" id="GO:0005829">
    <property type="term" value="C:cytosol"/>
    <property type="evidence" value="ECO:0007669"/>
    <property type="project" value="UniProtKB-ARBA"/>
</dbReference>
<accession>A0A485KV47</accession>
<dbReference type="EMBL" id="CAADRA010005357">
    <property type="protein sequence ID" value="VFT88898.1"/>
    <property type="molecule type" value="Genomic_DNA"/>
</dbReference>
<feature type="region of interest" description="Disordered" evidence="10">
    <location>
        <begin position="1"/>
        <end position="31"/>
    </location>
</feature>
<dbReference type="GO" id="GO:0005952">
    <property type="term" value="C:cAMP-dependent protein kinase complex"/>
    <property type="evidence" value="ECO:0007669"/>
    <property type="project" value="InterPro"/>
</dbReference>
<dbReference type="EMBL" id="VJMH01005336">
    <property type="protein sequence ID" value="KAF0697271.1"/>
    <property type="molecule type" value="Genomic_DNA"/>
</dbReference>
<dbReference type="PANTHER" id="PTHR11635">
    <property type="entry name" value="CAMP-DEPENDENT PROTEIN KINASE REGULATORY CHAIN"/>
    <property type="match status" value="1"/>
</dbReference>
<dbReference type="Gene3D" id="2.60.120.10">
    <property type="entry name" value="Jelly Rolls"/>
    <property type="match status" value="1"/>
</dbReference>
<dbReference type="SUPFAM" id="SSF51206">
    <property type="entry name" value="cAMP-binding domain-like"/>
    <property type="match status" value="2"/>
</dbReference>
<evidence type="ECO:0000256" key="1">
    <source>
        <dbReference type="ARBA" id="ARBA00001946"/>
    </source>
</evidence>
<dbReference type="Proteomes" id="UP000332933">
    <property type="component" value="Unassembled WGS sequence"/>
</dbReference>
<reference evidence="12" key="2">
    <citation type="submission" date="2019-06" db="EMBL/GenBank/DDBJ databases">
        <title>Genomics analysis of Aphanomyces spp. identifies a new class of oomycete effector associated with host adaptation.</title>
        <authorList>
            <person name="Gaulin E."/>
        </authorList>
    </citation>
    <scope>NUCLEOTIDE SEQUENCE</scope>
    <source>
        <strain evidence="12">CBS 578.67</strain>
    </source>
</reference>
<keyword evidence="5" id="KW-0677">Repeat</keyword>
<dbReference type="CDD" id="cd07738">
    <property type="entry name" value="DdPDE5-like_MBL-fold"/>
    <property type="match status" value="1"/>
</dbReference>
<dbReference type="GO" id="GO:0016787">
    <property type="term" value="F:hydrolase activity"/>
    <property type="evidence" value="ECO:0007669"/>
    <property type="project" value="UniProtKB-KW"/>
</dbReference>
<dbReference type="InterPro" id="IPR050503">
    <property type="entry name" value="cAMP-dep_PK_reg_su-like"/>
</dbReference>
<evidence type="ECO:0000256" key="8">
    <source>
        <dbReference type="ARBA" id="ARBA00022842"/>
    </source>
</evidence>
<dbReference type="InterPro" id="IPR014710">
    <property type="entry name" value="RmlC-like_jellyroll"/>
</dbReference>
<dbReference type="GO" id="GO:0004862">
    <property type="term" value="F:cAMP-dependent protein kinase inhibitor activity"/>
    <property type="evidence" value="ECO:0007669"/>
    <property type="project" value="TreeGrafter"/>
</dbReference>
<dbReference type="FunFam" id="3.60.15.10:FF:000029">
    <property type="entry name" value="Cyclic nucleotide-binding domain protein"/>
    <property type="match status" value="1"/>
</dbReference>
<reference evidence="13 14" key="1">
    <citation type="submission" date="2019-03" db="EMBL/GenBank/DDBJ databases">
        <authorList>
            <person name="Gaulin E."/>
            <person name="Dumas B."/>
        </authorList>
    </citation>
    <scope>NUCLEOTIDE SEQUENCE [LARGE SCALE GENOMIC DNA]</scope>
    <source>
        <strain evidence="13">CBS 568.67</strain>
    </source>
</reference>
<evidence type="ECO:0000313" key="12">
    <source>
        <dbReference type="EMBL" id="KAF0697271.1"/>
    </source>
</evidence>
<dbReference type="SMART" id="SM00849">
    <property type="entry name" value="Lactamase_B"/>
    <property type="match status" value="1"/>
</dbReference>
<dbReference type="GO" id="GO:0034236">
    <property type="term" value="F:protein kinase A catalytic subunit binding"/>
    <property type="evidence" value="ECO:0007669"/>
    <property type="project" value="TreeGrafter"/>
</dbReference>
<protein>
    <submittedName>
        <fullName evidence="13">Aste57867_12043 protein</fullName>
    </submittedName>
</protein>
<keyword evidence="4" id="KW-0479">Metal-binding</keyword>
<dbReference type="Pfam" id="PF23023">
    <property type="entry name" value="Anti-Pycsar_Apyc1"/>
    <property type="match status" value="1"/>
</dbReference>
<dbReference type="PROSITE" id="PS50042">
    <property type="entry name" value="CNMP_BINDING_3"/>
    <property type="match status" value="1"/>
</dbReference>
<gene>
    <name evidence="13" type="primary">Aste57867_12043</name>
    <name evidence="12" type="ORF">As57867_011998</name>
    <name evidence="13" type="ORF">ASTE57867_12043</name>
</gene>
<evidence type="ECO:0000313" key="14">
    <source>
        <dbReference type="Proteomes" id="UP000332933"/>
    </source>
</evidence>
<dbReference type="OrthoDB" id="421226at2759"/>
<sequence>MSSAAADAVEKHAAPPQPTSSSAPSEPLKVTQLPRGGCIVSTSIGPIQYGIPPETIKDSMVLGLPVPMHFIVPSEPFTKTLGSNMGVNVAEFEFPAYCNFFFKRQCVNLIVASQEVEDRIRRVFQETLFGPQLIEIEHDFPASAPPSTHPNLPAELAYFRKFGNTLITLDMLLKFTHFNSQHVATLTSGDHRVTIQKLASEFVFTDHSSRGTACIEDFVRLPAALPAFILEETFYPPVFGVTVLGNSHGFDPNGKTSGYVLWINRRGIMIDPPPFSSSILIANNIPPLMIDGVIVTHCHADHDAGTFQKILQEGRVSLITTHTIYHSFLRKYAALSGFDESFLKRVLNFRRVRINDPTHIRGATFRFFYSLHSIPCVGFEVSYGSKRIVFSGDHLNDVERIEALRDEGVLSETRCRELLAFPWDCDAILHEAGVPPIHTPMKSLMALDESIRQRMYVVHTAAKDIPPNSGLRGAPEGVQNTIIVPTELPESASTMEVLDLIRKIDIFADLTLNDAYEVIQMATRVHYAKGDMVQRSGQPTDRFYIVIAGEAQCIFPTETGKQLAHVASKKRLSTLPPTKKYVPGNYFDLQYLLTPNVTATCTILASSTLSLLQFNAVDFNWFLRGTAVFERMQKLVDTRHSFAWDTIGDNSFFQKLTELQRTQLELIVSKWDMTQNYVVWHADEACDIAVWVAHGEFVLKTYASTTATATDDGQPPHGEVPRTAPRKRKGSVNRVLPIDAVSNLAKGSSPECLHTVFRKGAFIGNVDALFHKDDRAFGSELVAKTDGAVFFVKKPEFRFFLFENPGILMALNAKTSVT</sequence>